<dbReference type="RefSeq" id="WP_149075062.1">
    <property type="nucleotide sequence ID" value="NZ_CP043329.1"/>
</dbReference>
<evidence type="ECO:0000313" key="3">
    <source>
        <dbReference type="Proteomes" id="UP000323653"/>
    </source>
</evidence>
<dbReference type="Proteomes" id="UP000323653">
    <property type="component" value="Chromosome"/>
</dbReference>
<dbReference type="Pfam" id="PF23019">
    <property type="entry name" value="DUF7033"/>
    <property type="match status" value="1"/>
</dbReference>
<accession>A0A5C0VML9</accession>
<gene>
    <name evidence="2" type="ORF">FYC62_11795</name>
</gene>
<keyword evidence="3" id="KW-1185">Reference proteome</keyword>
<dbReference type="CDD" id="cd10931">
    <property type="entry name" value="CE4_u7"/>
    <property type="match status" value="1"/>
</dbReference>
<dbReference type="EMBL" id="CP043329">
    <property type="protein sequence ID" value="QEK52244.1"/>
    <property type="molecule type" value="Genomic_DNA"/>
</dbReference>
<feature type="domain" description="DUF7033" evidence="1">
    <location>
        <begin position="95"/>
        <end position="182"/>
    </location>
</feature>
<organism evidence="2 3">
    <name type="scientific">Pedobacter aquae</name>
    <dbReference type="NCBI Taxonomy" id="2605747"/>
    <lineage>
        <taxon>Bacteria</taxon>
        <taxon>Pseudomonadati</taxon>
        <taxon>Bacteroidota</taxon>
        <taxon>Sphingobacteriia</taxon>
        <taxon>Sphingobacteriales</taxon>
        <taxon>Sphingobacteriaceae</taxon>
        <taxon>Pedobacter</taxon>
    </lineage>
</organism>
<protein>
    <recommendedName>
        <fullName evidence="1">DUF7033 domain-containing protein</fullName>
    </recommendedName>
</protein>
<evidence type="ECO:0000313" key="2">
    <source>
        <dbReference type="EMBL" id="QEK52244.1"/>
    </source>
</evidence>
<proteinExistence type="predicted"/>
<name>A0A5C0VML9_9SPHI</name>
<dbReference type="Gene3D" id="3.20.20.370">
    <property type="entry name" value="Glycoside hydrolase/deacetylase"/>
    <property type="match status" value="1"/>
</dbReference>
<evidence type="ECO:0000259" key="1">
    <source>
        <dbReference type="Pfam" id="PF23019"/>
    </source>
</evidence>
<dbReference type="KEGG" id="pej:FYC62_11795"/>
<dbReference type="InterPro" id="IPR054297">
    <property type="entry name" value="DUF7033"/>
</dbReference>
<dbReference type="AlphaFoldDB" id="A0A5C0VML9"/>
<sequence>MQLLIYTPKLNSRKQYIFDFLFSQVLGINHQVLDDASTFSNYQGPKISYAPEALADEIHFKSYGLLDELGLKHQDLVSIDYHDVQVFFPVQSSVMPFDVFAASFYLLSRYEEYTNKGRDQHRRFPAKYSISKANSFLHKPVIDIWAYDILNIIHNYYPDLAFQKRQFKFIPTLDIDRPYYFKTEKFTRRILKQFKSLLKGKFTDPFDVYKQVAQWDKYYQTQTQYFILMGNKHQFDVAPDNHNPKFRKLLSKLALGYELGIHPSYESHIHQEEVLKEKQALEDIIQHPIKKSRQHYLKFNLPETFENLLEAGITEDYSMAYADDIGFRAGTCTPFYWYNLKTERSTSLKVFPTVVMDQTLRSYLGLKPQEATEVLNKLIQEVKNVNGTFISLWHNESLSNFGVWKAWKPVYMKLLENASNTNK</sequence>
<reference evidence="2 3" key="1">
    <citation type="submission" date="2019-08" db="EMBL/GenBank/DDBJ databases">
        <title>Pedobacter sp. nov., isolated from Han river, South Korea.</title>
        <authorList>
            <person name="Lee D.-H."/>
            <person name="Kim Y.-S."/>
            <person name="Hwang E.-M."/>
            <person name="Le Tran T.C."/>
            <person name="Cha C.-J."/>
        </authorList>
    </citation>
    <scope>NUCLEOTIDE SEQUENCE [LARGE SCALE GENOMIC DNA]</scope>
    <source>
        <strain evidence="2 3">CJ43</strain>
    </source>
</reference>